<name>A0ABQ6FMM3_9CHLR</name>
<comment type="caution">
    <text evidence="1">The sequence shown here is derived from an EMBL/GenBank/DDBJ whole genome shotgun (WGS) entry which is preliminary data.</text>
</comment>
<accession>A0ABQ6FMM3</accession>
<sequence length="80" mass="9840">MKYKKHLCEQSFPYSVHATIHQTKFDKKALVLLDINIKEIDINKERKYTDVAFWYFFEERYYEWIGIGCTFPLTYMFLKN</sequence>
<proteinExistence type="predicted"/>
<organism evidence="1 2">
    <name type="scientific">Dictyobacter halimunensis</name>
    <dbReference type="NCBI Taxonomy" id="3026934"/>
    <lineage>
        <taxon>Bacteria</taxon>
        <taxon>Bacillati</taxon>
        <taxon>Chloroflexota</taxon>
        <taxon>Ktedonobacteria</taxon>
        <taxon>Ktedonobacterales</taxon>
        <taxon>Dictyobacteraceae</taxon>
        <taxon>Dictyobacter</taxon>
    </lineage>
</organism>
<protein>
    <submittedName>
        <fullName evidence="1">Uncharacterized protein</fullName>
    </submittedName>
</protein>
<dbReference type="EMBL" id="BSRI01000001">
    <property type="protein sequence ID" value="GLV54942.1"/>
    <property type="molecule type" value="Genomic_DNA"/>
</dbReference>
<dbReference type="Proteomes" id="UP001344906">
    <property type="component" value="Unassembled WGS sequence"/>
</dbReference>
<evidence type="ECO:0000313" key="1">
    <source>
        <dbReference type="EMBL" id="GLV54942.1"/>
    </source>
</evidence>
<keyword evidence="2" id="KW-1185">Reference proteome</keyword>
<reference evidence="1 2" key="1">
    <citation type="submission" date="2023-02" db="EMBL/GenBank/DDBJ databases">
        <title>Dictyobacter halimunensis sp. nov., a new member of the class Ktedonobacteria from forest soil in a geothermal area.</title>
        <authorList>
            <person name="Rachmania M.K."/>
            <person name="Ningsih F."/>
            <person name="Sakai Y."/>
            <person name="Yabe S."/>
            <person name="Yokota A."/>
            <person name="Sjamsuridzal W."/>
        </authorList>
    </citation>
    <scope>NUCLEOTIDE SEQUENCE [LARGE SCALE GENOMIC DNA]</scope>
    <source>
        <strain evidence="1 2">S3.2.2.5</strain>
    </source>
</reference>
<evidence type="ECO:0000313" key="2">
    <source>
        <dbReference type="Proteomes" id="UP001344906"/>
    </source>
</evidence>
<gene>
    <name evidence="1" type="ORF">KDH_17890</name>
</gene>